<dbReference type="EMBL" id="JAMJEV010000019">
    <property type="protein sequence ID" value="MDO0825030.1"/>
    <property type="molecule type" value="Genomic_DNA"/>
</dbReference>
<dbReference type="Gene3D" id="1.10.10.10">
    <property type="entry name" value="Winged helix-like DNA-binding domain superfamily/Winged helix DNA-binding domain"/>
    <property type="match status" value="1"/>
</dbReference>
<dbReference type="Proteomes" id="UP001176021">
    <property type="component" value="Unassembled WGS sequence"/>
</dbReference>
<proteinExistence type="inferred from homology"/>
<dbReference type="InterPro" id="IPR004839">
    <property type="entry name" value="Aminotransferase_I/II_large"/>
</dbReference>
<keyword evidence="7" id="KW-0808">Transferase</keyword>
<keyword evidence="3" id="KW-0805">Transcription regulation</keyword>
<comment type="caution">
    <text evidence="7">The sequence shown here is derived from an EMBL/GenBank/DDBJ whole genome shotgun (WGS) entry which is preliminary data.</text>
</comment>
<dbReference type="SUPFAM" id="SSF53383">
    <property type="entry name" value="PLP-dependent transferases"/>
    <property type="match status" value="1"/>
</dbReference>
<dbReference type="Gene3D" id="3.90.1150.10">
    <property type="entry name" value="Aspartate Aminotransferase, domain 1"/>
    <property type="match status" value="1"/>
</dbReference>
<accession>A0ABT8QWL5</accession>
<keyword evidence="2" id="KW-0663">Pyridoxal phosphate</keyword>
<keyword evidence="5" id="KW-0804">Transcription</keyword>
<evidence type="ECO:0000256" key="3">
    <source>
        <dbReference type="ARBA" id="ARBA00023015"/>
    </source>
</evidence>
<keyword evidence="8" id="KW-1185">Reference proteome</keyword>
<evidence type="ECO:0000256" key="1">
    <source>
        <dbReference type="ARBA" id="ARBA00005384"/>
    </source>
</evidence>
<evidence type="ECO:0000313" key="8">
    <source>
        <dbReference type="Proteomes" id="UP001176021"/>
    </source>
</evidence>
<feature type="domain" description="HTH gntR-type" evidence="6">
    <location>
        <begin position="2"/>
        <end position="70"/>
    </location>
</feature>
<organism evidence="7 8">
    <name type="scientific">Desulfosporosinus nitroreducens</name>
    <dbReference type="NCBI Taxonomy" id="2018668"/>
    <lineage>
        <taxon>Bacteria</taxon>
        <taxon>Bacillati</taxon>
        <taxon>Bacillota</taxon>
        <taxon>Clostridia</taxon>
        <taxon>Eubacteriales</taxon>
        <taxon>Desulfitobacteriaceae</taxon>
        <taxon>Desulfosporosinus</taxon>
    </lineage>
</organism>
<dbReference type="InterPro" id="IPR015421">
    <property type="entry name" value="PyrdxlP-dep_Trfase_major"/>
</dbReference>
<dbReference type="Pfam" id="PF00155">
    <property type="entry name" value="Aminotran_1_2"/>
    <property type="match status" value="1"/>
</dbReference>
<dbReference type="InterPro" id="IPR036390">
    <property type="entry name" value="WH_DNA-bd_sf"/>
</dbReference>
<evidence type="ECO:0000256" key="4">
    <source>
        <dbReference type="ARBA" id="ARBA00023125"/>
    </source>
</evidence>
<keyword evidence="4" id="KW-0238">DNA-binding</keyword>
<dbReference type="InterPro" id="IPR015424">
    <property type="entry name" value="PyrdxlP-dep_Trfase"/>
</dbReference>
<dbReference type="InterPro" id="IPR015422">
    <property type="entry name" value="PyrdxlP-dep_Trfase_small"/>
</dbReference>
<dbReference type="GO" id="GO:0008483">
    <property type="term" value="F:transaminase activity"/>
    <property type="evidence" value="ECO:0007669"/>
    <property type="project" value="UniProtKB-KW"/>
</dbReference>
<sequence length="444" mass="51289">MIYKYQLIADLIRQKISNGAYKPGEKLPSIQVLARELSYNSDTIVKAYKLLEAEHLIYAFPKSGYYVVKSSVTVNRRNNVVDMVTTGPPDYINPYKDFYHCMEKAISLYEKNLFEYSSPRGMPELIHGLVKHLVNFQVFTKPQNIFITNGSQQALYILAAISFPNARTKVLVEQPTYSVMLQVMKCTKTPVVGIRRTHEGINLNELESIFKQGDIKFFYTMPRYQNPTGFCYDGTQKKEIIRLAKQYEVYIIEDDYLADLELDTKADPMYAMGEQERIIYIRSFSKTLLPGLRLGMVILPIELQNEFITYKRSIDLNSPILTQGALEIYLQSSMYKFHVQRTKKYYKEKMDVLRDALEQQLDGIIKCYIPTTGIYACLELNCVSADVLVNRLSKYDVLLSSTNSCYIDGFPHLDGLRLCICKTDDDDIRKTIKLINQVVNYLRK</sequence>
<evidence type="ECO:0000256" key="2">
    <source>
        <dbReference type="ARBA" id="ARBA00022898"/>
    </source>
</evidence>
<dbReference type="CDD" id="cd07377">
    <property type="entry name" value="WHTH_GntR"/>
    <property type="match status" value="1"/>
</dbReference>
<dbReference type="CDD" id="cd00609">
    <property type="entry name" value="AAT_like"/>
    <property type="match status" value="1"/>
</dbReference>
<dbReference type="PANTHER" id="PTHR46577:SF1">
    <property type="entry name" value="HTH-TYPE TRANSCRIPTIONAL REGULATORY PROTEIN GABR"/>
    <property type="match status" value="1"/>
</dbReference>
<evidence type="ECO:0000256" key="5">
    <source>
        <dbReference type="ARBA" id="ARBA00023163"/>
    </source>
</evidence>
<dbReference type="InterPro" id="IPR000524">
    <property type="entry name" value="Tscrpt_reg_HTH_GntR"/>
</dbReference>
<dbReference type="PROSITE" id="PS50949">
    <property type="entry name" value="HTH_GNTR"/>
    <property type="match status" value="1"/>
</dbReference>
<evidence type="ECO:0000259" key="6">
    <source>
        <dbReference type="PROSITE" id="PS50949"/>
    </source>
</evidence>
<dbReference type="RefSeq" id="WP_302049744.1">
    <property type="nucleotide sequence ID" value="NZ_JAMJEV010000019.1"/>
</dbReference>
<dbReference type="InterPro" id="IPR036388">
    <property type="entry name" value="WH-like_DNA-bd_sf"/>
</dbReference>
<dbReference type="Gene3D" id="3.40.640.10">
    <property type="entry name" value="Type I PLP-dependent aspartate aminotransferase-like (Major domain)"/>
    <property type="match status" value="1"/>
</dbReference>
<name>A0ABT8QWL5_9FIRM</name>
<dbReference type="InterPro" id="IPR051446">
    <property type="entry name" value="HTH_trans_reg/aminotransferase"/>
</dbReference>
<dbReference type="SMART" id="SM00345">
    <property type="entry name" value="HTH_GNTR"/>
    <property type="match status" value="1"/>
</dbReference>
<dbReference type="Pfam" id="PF00392">
    <property type="entry name" value="GntR"/>
    <property type="match status" value="1"/>
</dbReference>
<dbReference type="PANTHER" id="PTHR46577">
    <property type="entry name" value="HTH-TYPE TRANSCRIPTIONAL REGULATORY PROTEIN GABR"/>
    <property type="match status" value="1"/>
</dbReference>
<reference evidence="7" key="1">
    <citation type="submission" date="2022-05" db="EMBL/GenBank/DDBJ databases">
        <title>Expanded diversity of anoxic marine methylotrophy in a Black Sea sulfate reducing microorganism.</title>
        <authorList>
            <person name="Fischer P.Q."/>
            <person name="Stams A.J.M."/>
            <person name="Villanueva L."/>
            <person name="Sousa D.Z."/>
        </authorList>
    </citation>
    <scope>NUCLEOTIDE SEQUENCE</scope>
    <source>
        <strain evidence="7">P130</strain>
    </source>
</reference>
<dbReference type="SUPFAM" id="SSF46785">
    <property type="entry name" value="Winged helix' DNA-binding domain"/>
    <property type="match status" value="1"/>
</dbReference>
<protein>
    <submittedName>
        <fullName evidence="7">PLP-dependent aminotransferase family protein</fullName>
    </submittedName>
</protein>
<evidence type="ECO:0000313" key="7">
    <source>
        <dbReference type="EMBL" id="MDO0825030.1"/>
    </source>
</evidence>
<keyword evidence="7" id="KW-0032">Aminotransferase</keyword>
<comment type="similarity">
    <text evidence="1">In the C-terminal section; belongs to the class-I pyridoxal-phosphate-dependent aminotransferase family.</text>
</comment>
<gene>
    <name evidence="7" type="ORF">M8H41_19555</name>
</gene>